<reference evidence="3" key="1">
    <citation type="journal article" date="2019" name="Int. J. Syst. Evol. Microbiol.">
        <title>The Global Catalogue of Microorganisms (GCM) 10K type strain sequencing project: providing services to taxonomists for standard genome sequencing and annotation.</title>
        <authorList>
            <consortium name="The Broad Institute Genomics Platform"/>
            <consortium name="The Broad Institute Genome Sequencing Center for Infectious Disease"/>
            <person name="Wu L."/>
            <person name="Ma J."/>
        </authorList>
    </citation>
    <scope>NUCLEOTIDE SEQUENCE [LARGE SCALE GENOMIC DNA]</scope>
    <source>
        <strain evidence="3">TBRC 7912</strain>
    </source>
</reference>
<organism evidence="2 3">
    <name type="scientific">Streptosporangium jomthongense</name>
    <dbReference type="NCBI Taxonomy" id="1193683"/>
    <lineage>
        <taxon>Bacteria</taxon>
        <taxon>Bacillati</taxon>
        <taxon>Actinomycetota</taxon>
        <taxon>Actinomycetes</taxon>
        <taxon>Streptosporangiales</taxon>
        <taxon>Streptosporangiaceae</taxon>
        <taxon>Streptosporangium</taxon>
    </lineage>
</organism>
<name>A0ABV8F9Z3_9ACTN</name>
<keyword evidence="3" id="KW-1185">Reference proteome</keyword>
<evidence type="ECO:0000313" key="2">
    <source>
        <dbReference type="EMBL" id="MFC3984295.1"/>
    </source>
</evidence>
<dbReference type="RefSeq" id="WP_362916302.1">
    <property type="nucleotide sequence ID" value="NZ_JBHSBC010000032.1"/>
</dbReference>
<comment type="caution">
    <text evidence="2">The sequence shown here is derived from an EMBL/GenBank/DDBJ whole genome shotgun (WGS) entry which is preliminary data.</text>
</comment>
<dbReference type="EMBL" id="JBHSBC010000032">
    <property type="protein sequence ID" value="MFC3984295.1"/>
    <property type="molecule type" value="Genomic_DNA"/>
</dbReference>
<keyword evidence="1" id="KW-0175">Coiled coil</keyword>
<proteinExistence type="predicted"/>
<accession>A0ABV8F9Z3</accession>
<evidence type="ECO:0000313" key="3">
    <source>
        <dbReference type="Proteomes" id="UP001595698"/>
    </source>
</evidence>
<sequence length="460" mass="50650">MDRSGHTLFHADEQSPIFDRMRELLAHAAQDPVREQLPQGPAYEQRPQSSVYEQLPPAPIYDQCPQPPVYEKLSPAPVYDQRPQGTGLDEIRQRLDGVEWLLREARDRESGLNGTLESVTGRLDKALTRPPAWVQGLAQHVEAVRDHVDSVGARVGFLTREVKSVGAQIVPLDGLPRLWADLSAVSEKTDEALTRLRVLTGKTQDNGETTERLGRLQTGMDAAAGRFTRLDKGLGELVRRTGSLEKGLPELSAGFQGVVAEATRRLSDAVEQVSGKIDMIMVRLDGLTEDVGDCLSDLDRRLAALERRMTETNERLGEIAARHEARFDALDERLDDVEGRTLNRIEAVDARLRTLDGHTGRPEDVQAHVTGAGKRLKGLLQTREQRRLDPFEERVAQARAALAPLGDTLRAQPGRERLTEALTRAVEPAGAGPADRLGALEETVLVLAEALLCRPHGNGD</sequence>
<protein>
    <submittedName>
        <fullName evidence="2">Uncharacterized protein</fullName>
    </submittedName>
</protein>
<evidence type="ECO:0000256" key="1">
    <source>
        <dbReference type="SAM" id="Coils"/>
    </source>
</evidence>
<dbReference type="Proteomes" id="UP001595698">
    <property type="component" value="Unassembled WGS sequence"/>
</dbReference>
<feature type="coiled-coil region" evidence="1">
    <location>
        <begin position="295"/>
        <end position="340"/>
    </location>
</feature>
<gene>
    <name evidence="2" type="ORF">ACFOYY_29450</name>
</gene>